<dbReference type="Gene3D" id="2.60.120.10">
    <property type="entry name" value="Jelly Rolls"/>
    <property type="match status" value="2"/>
</dbReference>
<evidence type="ECO:0000313" key="5">
    <source>
        <dbReference type="EMBL" id="GAM60433.1"/>
    </source>
</evidence>
<sequence length="292" mass="32351">MAKHLKATEHDIGGLFVRRVLPHIEKKMVGPFIFLDHMGPSSFESGQGINVRPHPHIGLSTLTYLFDGAILHRDSLGNNLEIQPGDVNWMTAGKGIVHSERESFETRSRPHSINGLQCWIALPEELAEIEPSFIHIKKEQLPVSIYEDVMIRLIAGEAYGMSSPVKTYSPLFYLDITADNGSLVERPNRHQEAAIYCISGSIEVGGINLEPNQCALLEPNDDIIFASCGQVVVLGGEKFEKHPMCIGTSFRSAVSGYNRRGRTGERDASQPSLEIAKNISRYRSENLSRLAS</sequence>
<dbReference type="PANTHER" id="PTHR13903:SF8">
    <property type="entry name" value="PIRIN"/>
    <property type="match status" value="1"/>
</dbReference>
<feature type="binding site" evidence="2">
    <location>
        <position position="54"/>
    </location>
    <ligand>
        <name>Fe cation</name>
        <dbReference type="ChEBI" id="CHEBI:24875"/>
    </ligand>
</feature>
<accession>A0A0B8PB85</accession>
<evidence type="ECO:0000256" key="3">
    <source>
        <dbReference type="RuleBase" id="RU003457"/>
    </source>
</evidence>
<feature type="binding site" evidence="2">
    <location>
        <position position="56"/>
    </location>
    <ligand>
        <name>Fe cation</name>
        <dbReference type="ChEBI" id="CHEBI:24875"/>
    </ligand>
</feature>
<dbReference type="Pfam" id="PF02678">
    <property type="entry name" value="Pirin"/>
    <property type="match status" value="1"/>
</dbReference>
<comment type="similarity">
    <text evidence="1 3">Belongs to the pirin family.</text>
</comment>
<dbReference type="GO" id="GO:0046872">
    <property type="term" value="F:metal ion binding"/>
    <property type="evidence" value="ECO:0007669"/>
    <property type="project" value="UniProtKB-KW"/>
</dbReference>
<dbReference type="InterPro" id="IPR003829">
    <property type="entry name" value="Pirin_N_dom"/>
</dbReference>
<organism evidence="5 6">
    <name type="scientific">Vibrio ishigakensis</name>
    <dbReference type="NCBI Taxonomy" id="1481914"/>
    <lineage>
        <taxon>Bacteria</taxon>
        <taxon>Pseudomonadati</taxon>
        <taxon>Pseudomonadota</taxon>
        <taxon>Gammaproteobacteria</taxon>
        <taxon>Vibrionales</taxon>
        <taxon>Vibrionaceae</taxon>
        <taxon>Vibrio</taxon>
    </lineage>
</organism>
<feature type="binding site" evidence="2">
    <location>
        <position position="98"/>
    </location>
    <ligand>
        <name>Fe cation</name>
        <dbReference type="ChEBI" id="CHEBI:24875"/>
    </ligand>
</feature>
<evidence type="ECO:0000256" key="1">
    <source>
        <dbReference type="ARBA" id="ARBA00008416"/>
    </source>
</evidence>
<feature type="binding site" evidence="2">
    <location>
        <position position="100"/>
    </location>
    <ligand>
        <name>Fe cation</name>
        <dbReference type="ChEBI" id="CHEBI:24875"/>
    </ligand>
</feature>
<evidence type="ECO:0000313" key="6">
    <source>
        <dbReference type="Proteomes" id="UP000031670"/>
    </source>
</evidence>
<dbReference type="PANTHER" id="PTHR13903">
    <property type="entry name" value="PIRIN-RELATED"/>
    <property type="match status" value="1"/>
</dbReference>
<reference evidence="5 6" key="2">
    <citation type="submission" date="2015-01" db="EMBL/GenBank/DDBJ databases">
        <authorList>
            <consortium name="NBRP consortium"/>
            <person name="Sawabe T."/>
            <person name="Meirelles P."/>
            <person name="Feng G."/>
            <person name="Sayaka M."/>
            <person name="Hattori M."/>
            <person name="Ohkuma M."/>
        </authorList>
    </citation>
    <scope>NUCLEOTIDE SEQUENCE [LARGE SCALE GENOMIC DNA]</scope>
    <source>
        <strain evidence="5 6">JCM19232</strain>
    </source>
</reference>
<evidence type="ECO:0000259" key="4">
    <source>
        <dbReference type="Pfam" id="PF02678"/>
    </source>
</evidence>
<keyword evidence="2" id="KW-0479">Metal-binding</keyword>
<dbReference type="InterPro" id="IPR014710">
    <property type="entry name" value="RmlC-like_jellyroll"/>
</dbReference>
<dbReference type="EMBL" id="BBSA01000001">
    <property type="protein sequence ID" value="GAM60433.1"/>
    <property type="molecule type" value="Genomic_DNA"/>
</dbReference>
<dbReference type="Proteomes" id="UP000031670">
    <property type="component" value="Unassembled WGS sequence"/>
</dbReference>
<feature type="domain" description="Pirin N-terminal" evidence="4">
    <location>
        <begin position="18"/>
        <end position="120"/>
    </location>
</feature>
<dbReference type="CDD" id="cd02909">
    <property type="entry name" value="cupin_pirin_N"/>
    <property type="match status" value="1"/>
</dbReference>
<evidence type="ECO:0000256" key="2">
    <source>
        <dbReference type="PIRSR" id="PIRSR006232-1"/>
    </source>
</evidence>
<dbReference type="PIRSF" id="PIRSF006232">
    <property type="entry name" value="Pirin"/>
    <property type="match status" value="1"/>
</dbReference>
<dbReference type="AlphaFoldDB" id="A0A0B8PB85"/>
<comment type="cofactor">
    <cofactor evidence="2">
        <name>Fe cation</name>
        <dbReference type="ChEBI" id="CHEBI:24875"/>
    </cofactor>
    <text evidence="2">Binds 1 Fe cation per subunit.</text>
</comment>
<dbReference type="SUPFAM" id="SSF51182">
    <property type="entry name" value="RmlC-like cupins"/>
    <property type="match status" value="1"/>
</dbReference>
<comment type="caution">
    <text evidence="5">The sequence shown here is derived from an EMBL/GenBank/DDBJ whole genome shotgun (WGS) entry which is preliminary data.</text>
</comment>
<keyword evidence="2" id="KW-0408">Iron</keyword>
<name>A0A0B8PB85_9VIBR</name>
<reference evidence="5 6" key="1">
    <citation type="submission" date="2015-01" db="EMBL/GenBank/DDBJ databases">
        <title>Vibrio sp. C5 JCM 19232 whole genome shotgun sequence.</title>
        <authorList>
            <person name="Sawabe T."/>
            <person name="Meirelles P."/>
            <person name="Feng G."/>
            <person name="Sayaka M."/>
            <person name="Hattori M."/>
            <person name="Ohkuma M."/>
        </authorList>
    </citation>
    <scope>NUCLEOTIDE SEQUENCE [LARGE SCALE GENOMIC DNA]</scope>
    <source>
        <strain evidence="5 6">JCM19232</strain>
    </source>
</reference>
<protein>
    <submittedName>
        <fullName evidence="5">Putative pirin family protein</fullName>
    </submittedName>
</protein>
<dbReference type="InterPro" id="IPR012093">
    <property type="entry name" value="Pirin"/>
</dbReference>
<dbReference type="CDD" id="cd02247">
    <property type="entry name" value="cupin_pirin_C"/>
    <property type="match status" value="1"/>
</dbReference>
<dbReference type="InterPro" id="IPR011051">
    <property type="entry name" value="RmlC_Cupin_sf"/>
</dbReference>
<gene>
    <name evidence="5" type="ORF">JCM19232_766</name>
</gene>
<proteinExistence type="inferred from homology"/>